<name>A0A317WZ26_9EURO</name>
<organism evidence="1 2">
    <name type="scientific">Aspergillus sclerotioniger CBS 115572</name>
    <dbReference type="NCBI Taxonomy" id="1450535"/>
    <lineage>
        <taxon>Eukaryota</taxon>
        <taxon>Fungi</taxon>
        <taxon>Dikarya</taxon>
        <taxon>Ascomycota</taxon>
        <taxon>Pezizomycotina</taxon>
        <taxon>Eurotiomycetes</taxon>
        <taxon>Eurotiomycetidae</taxon>
        <taxon>Eurotiales</taxon>
        <taxon>Aspergillaceae</taxon>
        <taxon>Aspergillus</taxon>
        <taxon>Aspergillus subgen. Circumdati</taxon>
    </lineage>
</organism>
<gene>
    <name evidence="1" type="ORF">BO94DRAFT_534019</name>
</gene>
<comment type="caution">
    <text evidence="1">The sequence shown here is derived from an EMBL/GenBank/DDBJ whole genome shotgun (WGS) entry which is preliminary data.</text>
</comment>
<dbReference type="RefSeq" id="XP_025468895.1">
    <property type="nucleotide sequence ID" value="XM_025611444.1"/>
</dbReference>
<keyword evidence="2" id="KW-1185">Reference proteome</keyword>
<dbReference type="AlphaFoldDB" id="A0A317WZ26"/>
<evidence type="ECO:0000313" key="2">
    <source>
        <dbReference type="Proteomes" id="UP000246702"/>
    </source>
</evidence>
<accession>A0A317WZ26</accession>
<reference evidence="1 2" key="1">
    <citation type="submission" date="2016-12" db="EMBL/GenBank/DDBJ databases">
        <title>The genomes of Aspergillus section Nigri reveals drivers in fungal speciation.</title>
        <authorList>
            <consortium name="DOE Joint Genome Institute"/>
            <person name="Vesth T.C."/>
            <person name="Nybo J."/>
            <person name="Theobald S."/>
            <person name="Brandl J."/>
            <person name="Frisvad J.C."/>
            <person name="Nielsen K.F."/>
            <person name="Lyhne E.K."/>
            <person name="Kogle M.E."/>
            <person name="Kuo A."/>
            <person name="Riley R."/>
            <person name="Clum A."/>
            <person name="Nolan M."/>
            <person name="Lipzen A."/>
            <person name="Salamov A."/>
            <person name="Henrissat B."/>
            <person name="Wiebenga A."/>
            <person name="De Vries R.P."/>
            <person name="Grigoriev I.V."/>
            <person name="Mortensen U.H."/>
            <person name="Andersen M.R."/>
            <person name="Baker S.E."/>
        </authorList>
    </citation>
    <scope>NUCLEOTIDE SEQUENCE [LARGE SCALE GENOMIC DNA]</scope>
    <source>
        <strain evidence="1 2">CBS 115572</strain>
    </source>
</reference>
<proteinExistence type="predicted"/>
<evidence type="ECO:0000313" key="1">
    <source>
        <dbReference type="EMBL" id="PWY90517.1"/>
    </source>
</evidence>
<dbReference type="Proteomes" id="UP000246702">
    <property type="component" value="Unassembled WGS sequence"/>
</dbReference>
<dbReference type="EMBL" id="MSFK01000010">
    <property type="protein sequence ID" value="PWY90517.1"/>
    <property type="molecule type" value="Genomic_DNA"/>
</dbReference>
<dbReference type="GeneID" id="37113587"/>
<protein>
    <submittedName>
        <fullName evidence="1">Uncharacterized protein</fullName>
    </submittedName>
</protein>
<sequence length="69" mass="7885">MLDYHYLSTPAVHTGHVRCLPVEMYVLKYGSSVLAGPGCFGVLYYYGVGSTYLYSVRHWVFYGWPKQAE</sequence>